<protein>
    <submittedName>
        <fullName evidence="1">Uncharacterized protein</fullName>
    </submittedName>
</protein>
<evidence type="ECO:0000313" key="1">
    <source>
        <dbReference type="EMBL" id="MPN62622.1"/>
    </source>
</evidence>
<name>A0A645JHC0_9ZZZZ</name>
<gene>
    <name evidence="1" type="ORF">SDC9_210374</name>
</gene>
<dbReference type="EMBL" id="VSSQ01140876">
    <property type="protein sequence ID" value="MPN62622.1"/>
    <property type="molecule type" value="Genomic_DNA"/>
</dbReference>
<comment type="caution">
    <text evidence="1">The sequence shown here is derived from an EMBL/GenBank/DDBJ whole genome shotgun (WGS) entry which is preliminary data.</text>
</comment>
<proteinExistence type="predicted"/>
<organism evidence="1">
    <name type="scientific">bioreactor metagenome</name>
    <dbReference type="NCBI Taxonomy" id="1076179"/>
    <lineage>
        <taxon>unclassified sequences</taxon>
        <taxon>metagenomes</taxon>
        <taxon>ecological metagenomes</taxon>
    </lineage>
</organism>
<accession>A0A645JHC0</accession>
<dbReference type="AlphaFoldDB" id="A0A645JHC0"/>
<sequence>MGAAVVGELAVDERIISFGKIAVRQRELHRRPLVGDDVVEPVFGRQFGFEQIAESVSGKITLAVAVNR</sequence>
<reference evidence="1" key="1">
    <citation type="submission" date="2019-08" db="EMBL/GenBank/DDBJ databases">
        <authorList>
            <person name="Kucharzyk K."/>
            <person name="Murdoch R.W."/>
            <person name="Higgins S."/>
            <person name="Loffler F."/>
        </authorList>
    </citation>
    <scope>NUCLEOTIDE SEQUENCE</scope>
</reference>